<feature type="compositionally biased region" description="Basic and acidic residues" evidence="1">
    <location>
        <begin position="1"/>
        <end position="11"/>
    </location>
</feature>
<feature type="transmembrane region" description="Helical" evidence="2">
    <location>
        <begin position="66"/>
        <end position="88"/>
    </location>
</feature>
<evidence type="ECO:0000256" key="1">
    <source>
        <dbReference type="SAM" id="MobiDB-lite"/>
    </source>
</evidence>
<protein>
    <submittedName>
        <fullName evidence="3">Uncharacterized protein</fullName>
    </submittedName>
</protein>
<feature type="region of interest" description="Disordered" evidence="1">
    <location>
        <begin position="1"/>
        <end position="49"/>
    </location>
</feature>
<dbReference type="Proteomes" id="UP000346198">
    <property type="component" value="Unassembled WGS sequence"/>
</dbReference>
<evidence type="ECO:0000256" key="2">
    <source>
        <dbReference type="SAM" id="Phobius"/>
    </source>
</evidence>
<evidence type="ECO:0000313" key="3">
    <source>
        <dbReference type="EMBL" id="VGO21254.1"/>
    </source>
</evidence>
<accession>A0A6C2UPL4</accession>
<keyword evidence="4" id="KW-1185">Reference proteome</keyword>
<feature type="compositionally biased region" description="Basic residues" evidence="1">
    <location>
        <begin position="23"/>
        <end position="33"/>
    </location>
</feature>
<evidence type="ECO:0000313" key="4">
    <source>
        <dbReference type="Proteomes" id="UP000346198"/>
    </source>
</evidence>
<dbReference type="AlphaFoldDB" id="A0A6C2UPL4"/>
<feature type="region of interest" description="Disordered" evidence="1">
    <location>
        <begin position="97"/>
        <end position="121"/>
    </location>
</feature>
<gene>
    <name evidence="3" type="ORF">SCARR_03326</name>
</gene>
<proteinExistence type="predicted"/>
<organism evidence="3 4">
    <name type="scientific">Pontiella sulfatireligans</name>
    <dbReference type="NCBI Taxonomy" id="2750658"/>
    <lineage>
        <taxon>Bacteria</taxon>
        <taxon>Pseudomonadati</taxon>
        <taxon>Kiritimatiellota</taxon>
        <taxon>Kiritimatiellia</taxon>
        <taxon>Kiritimatiellales</taxon>
        <taxon>Pontiellaceae</taxon>
        <taxon>Pontiella</taxon>
    </lineage>
</organism>
<name>A0A6C2UPL4_9BACT</name>
<keyword evidence="2" id="KW-1133">Transmembrane helix</keyword>
<keyword evidence="2" id="KW-0812">Transmembrane</keyword>
<reference evidence="3 4" key="1">
    <citation type="submission" date="2019-04" db="EMBL/GenBank/DDBJ databases">
        <authorList>
            <person name="Van Vliet M D."/>
        </authorList>
    </citation>
    <scope>NUCLEOTIDE SEQUENCE [LARGE SCALE GENOMIC DNA]</scope>
    <source>
        <strain evidence="3 4">F21</strain>
    </source>
</reference>
<keyword evidence="2" id="KW-0472">Membrane</keyword>
<sequence length="121" mass="14457">MSDTDIYKQREPAQLTGNDPKLRKSHRKRRSASRKSFDESGRKRRQKNSGLRRILHLSRKAENEKFFWWSVLWSIVVILGVIGVWQYWYLEHVAREQSEENDTRVPVYNFQPSNLPVEESP</sequence>
<dbReference type="EMBL" id="CAAHFH010000002">
    <property type="protein sequence ID" value="VGO21254.1"/>
    <property type="molecule type" value="Genomic_DNA"/>
</dbReference>
<dbReference type="RefSeq" id="WP_136062734.1">
    <property type="nucleotide sequence ID" value="NZ_CAAHFH010000002.1"/>
</dbReference>